<dbReference type="EMBL" id="BPPX01000021">
    <property type="protein sequence ID" value="GJC86401.1"/>
    <property type="molecule type" value="Genomic_DNA"/>
</dbReference>
<evidence type="ECO:0000313" key="3">
    <source>
        <dbReference type="Proteomes" id="UP001055172"/>
    </source>
</evidence>
<evidence type="ECO:0000313" key="2">
    <source>
        <dbReference type="EMBL" id="GJC86401.1"/>
    </source>
</evidence>
<reference evidence="2 3" key="1">
    <citation type="submission" date="2021-07" db="EMBL/GenBank/DDBJ databases">
        <title>Genome data of Colletotrichum spaethianum.</title>
        <authorList>
            <person name="Utami Y.D."/>
            <person name="Hiruma K."/>
        </authorList>
    </citation>
    <scope>NUCLEOTIDE SEQUENCE [LARGE SCALE GENOMIC DNA]</scope>
    <source>
        <strain evidence="2 3">MAFF 242679</strain>
    </source>
</reference>
<feature type="region of interest" description="Disordered" evidence="1">
    <location>
        <begin position="1"/>
        <end position="87"/>
    </location>
</feature>
<name>A0AA37GSG2_9PEZI</name>
<sequence>MSSYYQDVDQVDLEMQATPSSPADASQSHDGQTRTSTPGHINDQWRLEHADSIPLEGSARDEVRSTADEEVTPSPLRRDRPIFAFPC</sequence>
<gene>
    <name evidence="2" type="ORF">ColLi_09239</name>
</gene>
<feature type="compositionally biased region" description="Polar residues" evidence="1">
    <location>
        <begin position="17"/>
        <end position="39"/>
    </location>
</feature>
<comment type="caution">
    <text evidence="2">The sequence shown here is derived from an EMBL/GenBank/DDBJ whole genome shotgun (WGS) entry which is preliminary data.</text>
</comment>
<dbReference type="Proteomes" id="UP001055172">
    <property type="component" value="Unassembled WGS sequence"/>
</dbReference>
<organism evidence="2 3">
    <name type="scientific">Colletotrichum liriopes</name>
    <dbReference type="NCBI Taxonomy" id="708192"/>
    <lineage>
        <taxon>Eukaryota</taxon>
        <taxon>Fungi</taxon>
        <taxon>Dikarya</taxon>
        <taxon>Ascomycota</taxon>
        <taxon>Pezizomycotina</taxon>
        <taxon>Sordariomycetes</taxon>
        <taxon>Hypocreomycetidae</taxon>
        <taxon>Glomerellales</taxon>
        <taxon>Glomerellaceae</taxon>
        <taxon>Colletotrichum</taxon>
        <taxon>Colletotrichum spaethianum species complex</taxon>
    </lineage>
</organism>
<feature type="compositionally biased region" description="Basic and acidic residues" evidence="1">
    <location>
        <begin position="58"/>
        <end position="67"/>
    </location>
</feature>
<evidence type="ECO:0000256" key="1">
    <source>
        <dbReference type="SAM" id="MobiDB-lite"/>
    </source>
</evidence>
<dbReference type="AlphaFoldDB" id="A0AA37GSG2"/>
<protein>
    <submittedName>
        <fullName evidence="2">Uncharacterized protein</fullName>
    </submittedName>
</protein>
<proteinExistence type="predicted"/>
<keyword evidence="3" id="KW-1185">Reference proteome</keyword>
<accession>A0AA37GSG2</accession>